<comment type="caution">
    <text evidence="4">The sequence shown here is derived from an EMBL/GenBank/DDBJ whole genome shotgun (WGS) entry which is preliminary data.</text>
</comment>
<accession>A0ABV1J425</accession>
<reference evidence="4 5" key="1">
    <citation type="submission" date="2024-04" db="EMBL/GenBank/DDBJ databases">
        <title>Human intestinal bacterial collection.</title>
        <authorList>
            <person name="Pauvert C."/>
            <person name="Hitch T.C.A."/>
            <person name="Clavel T."/>
        </authorList>
    </citation>
    <scope>NUCLEOTIDE SEQUENCE [LARGE SCALE GENOMIC DNA]</scope>
    <source>
        <strain evidence="4 5">CLA-SR-H026</strain>
    </source>
</reference>
<dbReference type="InterPro" id="IPR029039">
    <property type="entry name" value="Flavoprotein-like_sf"/>
</dbReference>
<evidence type="ECO:0000259" key="3">
    <source>
        <dbReference type="Pfam" id="PF03358"/>
    </source>
</evidence>
<keyword evidence="5" id="KW-1185">Reference proteome</keyword>
<evidence type="ECO:0000256" key="1">
    <source>
        <dbReference type="ARBA" id="ARBA00022630"/>
    </source>
</evidence>
<dbReference type="InterPro" id="IPR005025">
    <property type="entry name" value="FMN_Rdtase-like_dom"/>
</dbReference>
<gene>
    <name evidence="4" type="ORF">AAA081_01265</name>
</gene>
<dbReference type="PANTHER" id="PTHR43278:SF4">
    <property type="entry name" value="NAD(P)H-DEPENDENT FMN-CONTAINING OXIDOREDUCTASE YWQN-RELATED"/>
    <property type="match status" value="1"/>
</dbReference>
<dbReference type="PANTHER" id="PTHR43278">
    <property type="entry name" value="NAD(P)H-DEPENDENT FMN-CONTAINING OXIDOREDUCTASE YWQN-RELATED"/>
    <property type="match status" value="1"/>
</dbReference>
<dbReference type="SUPFAM" id="SSF52218">
    <property type="entry name" value="Flavoproteins"/>
    <property type="match status" value="1"/>
</dbReference>
<keyword evidence="1" id="KW-0285">Flavoprotein</keyword>
<keyword evidence="2" id="KW-0288">FMN</keyword>
<dbReference type="Proteomes" id="UP001481872">
    <property type="component" value="Unassembled WGS sequence"/>
</dbReference>
<dbReference type="EMBL" id="JBBNPS010000002">
    <property type="protein sequence ID" value="MEQ3352935.1"/>
    <property type="molecule type" value="Genomic_DNA"/>
</dbReference>
<evidence type="ECO:0000256" key="2">
    <source>
        <dbReference type="ARBA" id="ARBA00022643"/>
    </source>
</evidence>
<dbReference type="RefSeq" id="WP_349053350.1">
    <property type="nucleotide sequence ID" value="NZ_JBBNPS010000002.1"/>
</dbReference>
<dbReference type="InterPro" id="IPR051796">
    <property type="entry name" value="ISF_SsuE-like"/>
</dbReference>
<evidence type="ECO:0000313" key="5">
    <source>
        <dbReference type="Proteomes" id="UP001481872"/>
    </source>
</evidence>
<feature type="domain" description="NADPH-dependent FMN reductase-like" evidence="3">
    <location>
        <begin position="1"/>
        <end position="132"/>
    </location>
</feature>
<dbReference type="Pfam" id="PF03358">
    <property type="entry name" value="FMN_red"/>
    <property type="match status" value="1"/>
</dbReference>
<sequence length="195" mass="22453">MKLLILFASPRPRGNTAQLLEKITEVFDESVEITRFDLYGMDLKSCIACRRCQKVTDSFHCVHDDDMQEIFDAALESDLILFATPIYSFYCTPPMKIVMDRLVYGMCKYYGETMGPSLWAGKTIALLSTFGYPEEKASDLLVEGLRRYAKHNKLNFLGAYGERQRSYKEPFMNAEVEKRARAFAEKLMAYDDNLN</sequence>
<proteinExistence type="predicted"/>
<name>A0ABV1J425_9FIRM</name>
<organism evidence="4 5">
    <name type="scientific">Aedoeadaptatus acetigenes</name>
    <dbReference type="NCBI Taxonomy" id="2981723"/>
    <lineage>
        <taxon>Bacteria</taxon>
        <taxon>Bacillati</taxon>
        <taxon>Bacillota</taxon>
        <taxon>Tissierellia</taxon>
        <taxon>Tissierellales</taxon>
        <taxon>Peptoniphilaceae</taxon>
        <taxon>Aedoeadaptatus</taxon>
    </lineage>
</organism>
<protein>
    <submittedName>
        <fullName evidence="4">Flavodoxin family protein</fullName>
    </submittedName>
</protein>
<dbReference type="Gene3D" id="3.40.50.360">
    <property type="match status" value="1"/>
</dbReference>
<evidence type="ECO:0000313" key="4">
    <source>
        <dbReference type="EMBL" id="MEQ3352935.1"/>
    </source>
</evidence>